<name>A0A7U3ZG82_RUNSL</name>
<evidence type="ECO:0000256" key="1">
    <source>
        <dbReference type="SAM" id="Phobius"/>
    </source>
</evidence>
<dbReference type="KEGG" id="rsi:Runsl_0112"/>
<dbReference type="PANTHER" id="PTHR41247:SF1">
    <property type="entry name" value="HTH-TYPE TRANSCRIPTIONAL REPRESSOR YCNK"/>
    <property type="match status" value="1"/>
</dbReference>
<feature type="transmembrane region" description="Helical" evidence="1">
    <location>
        <begin position="104"/>
        <end position="122"/>
    </location>
</feature>
<proteinExistence type="predicted"/>
<dbReference type="AlphaFoldDB" id="A0A7U3ZG82"/>
<feature type="transmembrane region" description="Helical" evidence="1">
    <location>
        <begin position="79"/>
        <end position="97"/>
    </location>
</feature>
<evidence type="ECO:0008006" key="4">
    <source>
        <dbReference type="Google" id="ProtNLM"/>
    </source>
</evidence>
<dbReference type="Pfam" id="PF05573">
    <property type="entry name" value="NosL"/>
    <property type="match status" value="1"/>
</dbReference>
<reference evidence="2 3" key="2">
    <citation type="journal article" date="2012" name="Stand. Genomic Sci.">
        <title>Complete genome sequence of the aquatic bacterium Runella slithyformis type strain (LSU 4(T)).</title>
        <authorList>
            <person name="Copeland A."/>
            <person name="Zhang X."/>
            <person name="Misra M."/>
            <person name="Lapidus A."/>
            <person name="Nolan M."/>
            <person name="Lucas S."/>
            <person name="Deshpande S."/>
            <person name="Cheng J.F."/>
            <person name="Tapia R."/>
            <person name="Goodwin L.A."/>
            <person name="Pitluck S."/>
            <person name="Liolios K."/>
            <person name="Pagani I."/>
            <person name="Ivanova N."/>
            <person name="Mikhailova N."/>
            <person name="Pati A."/>
            <person name="Chen A."/>
            <person name="Palaniappan K."/>
            <person name="Land M."/>
            <person name="Hauser L."/>
            <person name="Pan C."/>
            <person name="Jeffries C.D."/>
            <person name="Detter J.C."/>
            <person name="Brambilla E.M."/>
            <person name="Rohde M."/>
            <person name="Djao O.D."/>
            <person name="Goker M."/>
            <person name="Sikorski J."/>
            <person name="Tindall B.J."/>
            <person name="Woyke T."/>
            <person name="Bristow J."/>
            <person name="Eisen J.A."/>
            <person name="Markowitz V."/>
            <person name="Hugenholtz P."/>
            <person name="Kyrpides N.C."/>
            <person name="Klenk H.P."/>
            <person name="Mavromatis K."/>
        </authorList>
    </citation>
    <scope>NUCLEOTIDE SEQUENCE [LARGE SCALE GENOMIC DNA]</scope>
    <source>
        <strain evidence="3">ATCC 29530 / DSM 19594 / LMG 11500 / NCIMB 11436 / LSU 4</strain>
    </source>
</reference>
<keyword evidence="1" id="KW-1133">Transmembrane helix</keyword>
<accession>A0A7U3ZG82</accession>
<keyword evidence="1" id="KW-0472">Membrane</keyword>
<feature type="transmembrane region" description="Helical" evidence="1">
    <location>
        <begin position="12"/>
        <end position="30"/>
    </location>
</feature>
<dbReference type="RefSeq" id="WP_013925895.1">
    <property type="nucleotide sequence ID" value="NC_015703.1"/>
</dbReference>
<reference evidence="3" key="1">
    <citation type="submission" date="2011-06" db="EMBL/GenBank/DDBJ databases">
        <title>The complete genome of chromosome of Runella slithyformis DSM 19594.</title>
        <authorList>
            <consortium name="US DOE Joint Genome Institute (JGI-PGF)"/>
            <person name="Lucas S."/>
            <person name="Han J."/>
            <person name="Lapidus A."/>
            <person name="Bruce D."/>
            <person name="Goodwin L."/>
            <person name="Pitluck S."/>
            <person name="Peters L."/>
            <person name="Kyrpides N."/>
            <person name="Mavromatis K."/>
            <person name="Ivanova N."/>
            <person name="Ovchinnikova G."/>
            <person name="Zhang X."/>
            <person name="Misra M."/>
            <person name="Detter J.C."/>
            <person name="Tapia R."/>
            <person name="Han C."/>
            <person name="Land M."/>
            <person name="Hauser L."/>
            <person name="Markowitz V."/>
            <person name="Cheng J.-F."/>
            <person name="Hugenholtz P."/>
            <person name="Woyke T."/>
            <person name="Wu D."/>
            <person name="Tindall B."/>
            <person name="Faehrich R."/>
            <person name="Brambilla E."/>
            <person name="Klenk H.-P."/>
            <person name="Eisen J.A."/>
        </authorList>
    </citation>
    <scope>NUCLEOTIDE SEQUENCE [LARGE SCALE GENOMIC DNA]</scope>
    <source>
        <strain evidence="3">ATCC 29530 / DSM 19594 / LMG 11500 / NCIMB 11436 / LSU 4</strain>
    </source>
</reference>
<dbReference type="PANTHER" id="PTHR41247">
    <property type="entry name" value="HTH-TYPE TRANSCRIPTIONAL REPRESSOR YCNK"/>
    <property type="match status" value="1"/>
</dbReference>
<protein>
    <recommendedName>
        <fullName evidence="4">Copper chaperone NosL</fullName>
    </recommendedName>
</protein>
<keyword evidence="1" id="KW-0812">Transmembrane</keyword>
<evidence type="ECO:0000313" key="2">
    <source>
        <dbReference type="EMBL" id="AEI46570.1"/>
    </source>
</evidence>
<keyword evidence="3" id="KW-1185">Reference proteome</keyword>
<gene>
    <name evidence="2" type="ordered locus">Runsl_0112</name>
</gene>
<dbReference type="InterPro" id="IPR008719">
    <property type="entry name" value="N2O_reductase_NosL"/>
</dbReference>
<evidence type="ECO:0000313" key="3">
    <source>
        <dbReference type="Proteomes" id="UP000000493"/>
    </source>
</evidence>
<dbReference type="Proteomes" id="UP000000493">
    <property type="component" value="Chromosome"/>
</dbReference>
<dbReference type="EMBL" id="CP002859">
    <property type="protein sequence ID" value="AEI46570.1"/>
    <property type="molecule type" value="Genomic_DNA"/>
</dbReference>
<sequence length="344" mass="38708">MKPIHNLSRVSIAVTSLALIATYFVPLWRIDLWAPQYPEGLVMKIWLSKLSGDVDIINGLNHYIGMAHIKEEMFPEFKILPYAVGFYIVLGLLTALLKNRKMLVSYFVLIVLAGVVALYDFWKWGYEYGHNLSDDAPIKVPGMAYQPPLIGYKELLNFGAYSMPDVGGWIFVVLGLVVVTALVYEFYFSEKVFDKKTLSKPIMLLAIVGLGTVSQACTQSPEPIRYGKDACEFCKMTIMDKKYAAEIVTDKGRAFKFDDLSCMVKYMKANKLNESALAFVVVNDYGKPGEWIDAKTATFLSSKDLRSPMRGDVAAFSAKSSATAHMTQFSEAEMLTWEEVFDRF</sequence>
<organism evidence="2 3">
    <name type="scientific">Runella slithyformis (strain ATCC 29530 / DSM 19594 / LMG 11500 / NCIMB 11436 / LSU 4)</name>
    <dbReference type="NCBI Taxonomy" id="761193"/>
    <lineage>
        <taxon>Bacteria</taxon>
        <taxon>Pseudomonadati</taxon>
        <taxon>Bacteroidota</taxon>
        <taxon>Cytophagia</taxon>
        <taxon>Cytophagales</taxon>
        <taxon>Spirosomataceae</taxon>
        <taxon>Runella</taxon>
    </lineage>
</organism>
<dbReference type="SUPFAM" id="SSF160387">
    <property type="entry name" value="NosL/MerB-like"/>
    <property type="match status" value="1"/>
</dbReference>
<feature type="transmembrane region" description="Helical" evidence="1">
    <location>
        <begin position="166"/>
        <end position="187"/>
    </location>
</feature>